<protein>
    <submittedName>
        <fullName evidence="4">TetR family transcriptional regulator</fullName>
    </submittedName>
</protein>
<evidence type="ECO:0000313" key="4">
    <source>
        <dbReference type="EMBL" id="PPB82058.1"/>
    </source>
</evidence>
<dbReference type="RefSeq" id="WP_233203357.1">
    <property type="nucleotide sequence ID" value="NZ_CP062179.1"/>
</dbReference>
<dbReference type="Pfam" id="PF00440">
    <property type="entry name" value="TetR_N"/>
    <property type="match status" value="1"/>
</dbReference>
<evidence type="ECO:0000313" key="5">
    <source>
        <dbReference type="Proteomes" id="UP000243096"/>
    </source>
</evidence>
<proteinExistence type="predicted"/>
<reference evidence="4 5" key="1">
    <citation type="submission" date="2018-01" db="EMBL/GenBank/DDBJ databases">
        <title>Genomic Encyclopedia of Type Strains, Phase III (KMG-III): the genomes of soil and plant-associated and newly described type strains.</title>
        <authorList>
            <person name="Whitman W."/>
        </authorList>
    </citation>
    <scope>NUCLEOTIDE SEQUENCE [LARGE SCALE GENOMIC DNA]</scope>
    <source>
        <strain evidence="4 5">HKI456</strain>
    </source>
</reference>
<organism evidence="4 5">
    <name type="scientific">Mycetohabitans endofungorum</name>
    <dbReference type="NCBI Taxonomy" id="417203"/>
    <lineage>
        <taxon>Bacteria</taxon>
        <taxon>Pseudomonadati</taxon>
        <taxon>Pseudomonadota</taxon>
        <taxon>Betaproteobacteria</taxon>
        <taxon>Burkholderiales</taxon>
        <taxon>Burkholderiaceae</taxon>
        <taxon>Mycetohabitans</taxon>
    </lineage>
</organism>
<keyword evidence="5" id="KW-1185">Reference proteome</keyword>
<dbReference type="SUPFAM" id="SSF46689">
    <property type="entry name" value="Homeodomain-like"/>
    <property type="match status" value="1"/>
</dbReference>
<keyword evidence="1 2" id="KW-0238">DNA-binding</keyword>
<dbReference type="InterPro" id="IPR001647">
    <property type="entry name" value="HTH_TetR"/>
</dbReference>
<dbReference type="PROSITE" id="PS50977">
    <property type="entry name" value="HTH_TETR_2"/>
    <property type="match status" value="1"/>
</dbReference>
<dbReference type="Gene3D" id="1.10.357.10">
    <property type="entry name" value="Tetracycline Repressor, domain 2"/>
    <property type="match status" value="1"/>
</dbReference>
<feature type="DNA-binding region" description="H-T-H motif" evidence="2">
    <location>
        <begin position="42"/>
        <end position="61"/>
    </location>
</feature>
<evidence type="ECO:0000259" key="3">
    <source>
        <dbReference type="PROSITE" id="PS50977"/>
    </source>
</evidence>
<name>A0A2P5K7K7_9BURK</name>
<sequence>MSIKNSVPSKARHTIKPADVRREELMDAGAKLFVLNGIDKTTIDDIVIEAANSKGTFYHYFK</sequence>
<dbReference type="InterPro" id="IPR009057">
    <property type="entry name" value="Homeodomain-like_sf"/>
</dbReference>
<evidence type="ECO:0000256" key="1">
    <source>
        <dbReference type="ARBA" id="ARBA00023125"/>
    </source>
</evidence>
<dbReference type="GO" id="GO:0003677">
    <property type="term" value="F:DNA binding"/>
    <property type="evidence" value="ECO:0007669"/>
    <property type="project" value="UniProtKB-UniRule"/>
</dbReference>
<feature type="domain" description="HTH tetR-type" evidence="3">
    <location>
        <begin position="19"/>
        <end position="62"/>
    </location>
</feature>
<dbReference type="AlphaFoldDB" id="A0A2P5K7K7"/>
<dbReference type="Proteomes" id="UP000243096">
    <property type="component" value="Unassembled WGS sequence"/>
</dbReference>
<gene>
    <name evidence="4" type="ORF">B0O95_11425</name>
</gene>
<dbReference type="EMBL" id="PRDW01000014">
    <property type="protein sequence ID" value="PPB82058.1"/>
    <property type="molecule type" value="Genomic_DNA"/>
</dbReference>
<accession>A0A2P5K7K7</accession>
<comment type="caution">
    <text evidence="4">The sequence shown here is derived from an EMBL/GenBank/DDBJ whole genome shotgun (WGS) entry which is preliminary data.</text>
</comment>
<evidence type="ECO:0000256" key="2">
    <source>
        <dbReference type="PROSITE-ProRule" id="PRU00335"/>
    </source>
</evidence>